<dbReference type="SUPFAM" id="SSF53474">
    <property type="entry name" value="alpha/beta-Hydrolases"/>
    <property type="match status" value="1"/>
</dbReference>
<dbReference type="InterPro" id="IPR029058">
    <property type="entry name" value="AB_hydrolase_fold"/>
</dbReference>
<feature type="domain" description="Alpha/beta hydrolase fold-3" evidence="2">
    <location>
        <begin position="76"/>
        <end position="275"/>
    </location>
</feature>
<dbReference type="STRING" id="979556.MTES_1713"/>
<dbReference type="PANTHER" id="PTHR48081:SF8">
    <property type="entry name" value="ALPHA_BETA HYDROLASE FOLD-3 DOMAIN-CONTAINING PROTEIN-RELATED"/>
    <property type="match status" value="1"/>
</dbReference>
<dbReference type="RefSeq" id="WP_013584802.1">
    <property type="nucleotide sequence ID" value="NC_015125.1"/>
</dbReference>
<dbReference type="GO" id="GO:0016787">
    <property type="term" value="F:hydrolase activity"/>
    <property type="evidence" value="ECO:0007669"/>
    <property type="project" value="UniProtKB-KW"/>
</dbReference>
<evidence type="ECO:0000259" key="2">
    <source>
        <dbReference type="Pfam" id="PF07859"/>
    </source>
</evidence>
<dbReference type="PANTHER" id="PTHR48081">
    <property type="entry name" value="AB HYDROLASE SUPERFAMILY PROTEIN C4A8.06C"/>
    <property type="match status" value="1"/>
</dbReference>
<dbReference type="Pfam" id="PF07859">
    <property type="entry name" value="Abhydrolase_3"/>
    <property type="match status" value="1"/>
</dbReference>
<dbReference type="InterPro" id="IPR050300">
    <property type="entry name" value="GDXG_lipolytic_enzyme"/>
</dbReference>
<evidence type="ECO:0000256" key="1">
    <source>
        <dbReference type="ARBA" id="ARBA00022801"/>
    </source>
</evidence>
<reference key="2">
    <citation type="submission" date="2011-02" db="EMBL/GenBank/DDBJ databases">
        <title>Genome sequence of Microbacterium testaceum StLB037.</title>
        <authorList>
            <person name="Morohoshi T."/>
            <person name="Wang W.Z."/>
            <person name="Someya N."/>
            <person name="Ikeda T."/>
        </authorList>
    </citation>
    <scope>NUCLEOTIDE SEQUENCE</scope>
    <source>
        <strain>StLB037</strain>
    </source>
</reference>
<dbReference type="KEGG" id="mts:MTES_1713"/>
<reference evidence="3 4" key="1">
    <citation type="journal article" date="2011" name="J. Bacteriol.">
        <title>Genome sequence of Microbacterium testaceum StLB037, an N-acylhomoserine lactone-degrading bacterium isolated from potato leaves.</title>
        <authorList>
            <person name="Morohoshi T."/>
            <person name="Wang W.-Z."/>
            <person name="Someya N."/>
            <person name="Ikeda T."/>
        </authorList>
    </citation>
    <scope>NUCLEOTIDE SEQUENCE [LARGE SCALE GENOMIC DNA]</scope>
    <source>
        <strain evidence="3 4">StLB037</strain>
    </source>
</reference>
<organism evidence="3 4">
    <name type="scientific">Microbacterium testaceum (strain StLB037)</name>
    <dbReference type="NCBI Taxonomy" id="979556"/>
    <lineage>
        <taxon>Bacteria</taxon>
        <taxon>Bacillati</taxon>
        <taxon>Actinomycetota</taxon>
        <taxon>Actinomycetes</taxon>
        <taxon>Micrococcales</taxon>
        <taxon>Microbacteriaceae</taxon>
        <taxon>Microbacterium</taxon>
    </lineage>
</organism>
<sequence>MTDLRALPFREMLTHLREHGEPADPRDDIDTDSLKRRFPRLAGVETRDLAVDGARGPQPARLYRDPSVAPSGRAFVWVHGGAFVGGYLDMPESHWVALELASRGIPVLALDYTKCLGDVHFPVPSDDVLAGWRLALENAEEFFGVRPDAVVLGGASAGGNLVAGVSARLRDGAGPAPAGLVPVYPALHPNSAAPGEPLDPDAPMGRISLNFAGPTGIHDPYAFPGLGRGDGFPRTLVVVCELDELRPSGEAFAELVRAAGGTVDVHLEPGAGHGHINEPADPTALPTVEAIAAWIRRLPLDGDARRGAHAPTNGCEPACG</sequence>
<evidence type="ECO:0000313" key="3">
    <source>
        <dbReference type="EMBL" id="BAJ74677.1"/>
    </source>
</evidence>
<dbReference type="InterPro" id="IPR013094">
    <property type="entry name" value="AB_hydrolase_3"/>
</dbReference>
<protein>
    <submittedName>
        <fullName evidence="3">Esterase/lipase</fullName>
    </submittedName>
</protein>
<proteinExistence type="predicted"/>
<dbReference type="HOGENOM" id="CLU_012494_6_4_11"/>
<gene>
    <name evidence="3" type="ordered locus">MTES_1713</name>
</gene>
<dbReference type="Gene3D" id="3.40.50.1820">
    <property type="entry name" value="alpha/beta hydrolase"/>
    <property type="match status" value="1"/>
</dbReference>
<keyword evidence="1" id="KW-0378">Hydrolase</keyword>
<evidence type="ECO:0000313" key="4">
    <source>
        <dbReference type="Proteomes" id="UP000008975"/>
    </source>
</evidence>
<dbReference type="Proteomes" id="UP000008975">
    <property type="component" value="Chromosome"/>
</dbReference>
<dbReference type="AlphaFoldDB" id="E8NB30"/>
<dbReference type="eggNOG" id="COG0657">
    <property type="taxonomic scope" value="Bacteria"/>
</dbReference>
<dbReference type="EMBL" id="AP012052">
    <property type="protein sequence ID" value="BAJ74677.1"/>
    <property type="molecule type" value="Genomic_DNA"/>
</dbReference>
<accession>E8NB30</accession>
<name>E8NB30_MICTS</name>